<keyword evidence="1" id="KW-1133">Transmembrane helix</keyword>
<sequence length="386" mass="43619">MKKYAQHSNRLREWRLLYVKVFSLNYSSAVFLLVLLGVLLRVLNVKYLMSLFFVMCIALSATYSRAEPVKNLYQSEQLVAKSLALPGAVLIKSGMKQVLMKVSGSPGAADIVDELPSVSAHYLREFRLESTREVVTDAQRNDYLAQRLVLQFEPEAINSLLSGHGIKPLGKYRPRLLIWLLGDVDNATFVGYKKVILEHAAALAFPADVVLDQGRKLKQNNERLSDRIRYRTKAFGKVWVVVVSIDSDNRFVWRLPDLDDSPWHSVKGRFVEEVPSVFQLWIESSGIKVVSQDAIYLNTQQITVTSVKNVADYAAIMEYVLSLSSIYRVEVVSLSHEVLTLSVQSPLKVAALTQVLSLDSRMMLMRLLQGGDAISLRWRWIGTRGK</sequence>
<feature type="transmembrane region" description="Helical" evidence="1">
    <location>
        <begin position="21"/>
        <end position="41"/>
    </location>
</feature>
<dbReference type="Pfam" id="PF09839">
    <property type="entry name" value="DUF2066"/>
    <property type="match status" value="1"/>
</dbReference>
<evidence type="ECO:0008006" key="4">
    <source>
        <dbReference type="Google" id="ProtNLM"/>
    </source>
</evidence>
<dbReference type="EMBL" id="FOOU01000006">
    <property type="protein sequence ID" value="SFG41311.1"/>
    <property type="molecule type" value="Genomic_DNA"/>
</dbReference>
<organism evidence="2 3">
    <name type="scientific">Neptunomonas qingdaonensis</name>
    <dbReference type="NCBI Taxonomy" id="1045558"/>
    <lineage>
        <taxon>Bacteria</taxon>
        <taxon>Pseudomonadati</taxon>
        <taxon>Pseudomonadota</taxon>
        <taxon>Gammaproteobacteria</taxon>
        <taxon>Oceanospirillales</taxon>
        <taxon>Oceanospirillaceae</taxon>
        <taxon>Neptunomonas</taxon>
    </lineage>
</organism>
<gene>
    <name evidence="2" type="ORF">SAMN05216175_106174</name>
</gene>
<dbReference type="RefSeq" id="WP_090727930.1">
    <property type="nucleotide sequence ID" value="NZ_LJYU01000044.1"/>
</dbReference>
<dbReference type="Proteomes" id="UP000198623">
    <property type="component" value="Unassembled WGS sequence"/>
</dbReference>
<name>A0A1I2RU64_9GAMM</name>
<reference evidence="3" key="1">
    <citation type="submission" date="2016-10" db="EMBL/GenBank/DDBJ databases">
        <authorList>
            <person name="Varghese N."/>
            <person name="Submissions S."/>
        </authorList>
    </citation>
    <scope>NUCLEOTIDE SEQUENCE [LARGE SCALE GENOMIC DNA]</scope>
    <source>
        <strain evidence="3">CGMCC 1.10971</strain>
    </source>
</reference>
<proteinExistence type="predicted"/>
<evidence type="ECO:0000313" key="2">
    <source>
        <dbReference type="EMBL" id="SFG41311.1"/>
    </source>
</evidence>
<protein>
    <recommendedName>
        <fullName evidence="4">DUF2066 domain-containing protein</fullName>
    </recommendedName>
</protein>
<dbReference type="AlphaFoldDB" id="A0A1I2RU64"/>
<keyword evidence="1" id="KW-0472">Membrane</keyword>
<keyword evidence="3" id="KW-1185">Reference proteome</keyword>
<evidence type="ECO:0000256" key="1">
    <source>
        <dbReference type="SAM" id="Phobius"/>
    </source>
</evidence>
<accession>A0A1I2RU64</accession>
<evidence type="ECO:0000313" key="3">
    <source>
        <dbReference type="Proteomes" id="UP000198623"/>
    </source>
</evidence>
<dbReference type="STRING" id="1045558.SAMN05216175_106174"/>
<keyword evidence="1" id="KW-0812">Transmembrane</keyword>
<dbReference type="InterPro" id="IPR018642">
    <property type="entry name" value="DUF2066"/>
</dbReference>